<keyword evidence="3" id="KW-0347">Helicase</keyword>
<evidence type="ECO:0000256" key="3">
    <source>
        <dbReference type="ARBA" id="ARBA00022806"/>
    </source>
</evidence>
<accession>T0ZLP8</accession>
<dbReference type="AlphaFoldDB" id="T0ZLP8"/>
<dbReference type="PROSITE" id="PS51192">
    <property type="entry name" value="HELICASE_ATP_BIND_1"/>
    <property type="match status" value="1"/>
</dbReference>
<dbReference type="PANTHER" id="PTHR14025">
    <property type="entry name" value="FANCONI ANEMIA GROUP M FANCM FAMILY MEMBER"/>
    <property type="match status" value="1"/>
</dbReference>
<evidence type="ECO:0000259" key="5">
    <source>
        <dbReference type="PROSITE" id="PS51192"/>
    </source>
</evidence>
<dbReference type="Pfam" id="PF00270">
    <property type="entry name" value="DEAD"/>
    <property type="match status" value="1"/>
</dbReference>
<dbReference type="EMBL" id="AUZY01007645">
    <property type="protein sequence ID" value="EQD49271.1"/>
    <property type="molecule type" value="Genomic_DNA"/>
</dbReference>
<sequence>AETLARGPGRSQLFLAPTRPLVVQHARSVGSLLEGPPTQVYTGAVPPERRRGLFPPPVLLFATPQVVANDLKAGELRPDDFSLVVFDEAHRAVGDYPYVALGRAFARVPGTRILGMTASPGSSREKILQVMENLSVAPRGLEYREVDDPDVAPYLHPVNVQPVVVENPPALKEVARRLRAALERQVSRLRQRGYFLDVETVGRGDLLRLGEALRSERIRQRSGADRVPGSYWEIVTAQAVAMKAFHAVDLAETQGAESVRRFLTRLRTRGGGKLSPADREFLRDPDVVEAVGGLDLGGVEHP</sequence>
<reference evidence="6" key="1">
    <citation type="submission" date="2013-08" db="EMBL/GenBank/DDBJ databases">
        <authorList>
            <person name="Mendez C."/>
            <person name="Richter M."/>
            <person name="Ferrer M."/>
            <person name="Sanchez J."/>
        </authorList>
    </citation>
    <scope>NUCLEOTIDE SEQUENCE</scope>
</reference>
<feature type="domain" description="Helicase ATP-binding" evidence="5">
    <location>
        <begin position="1"/>
        <end position="138"/>
    </location>
</feature>
<keyword evidence="2" id="KW-0378">Hydrolase</keyword>
<keyword evidence="4" id="KW-0067">ATP-binding</keyword>
<dbReference type="Gene3D" id="3.40.50.300">
    <property type="entry name" value="P-loop containing nucleotide triphosphate hydrolases"/>
    <property type="match status" value="1"/>
</dbReference>
<dbReference type="GO" id="GO:0016787">
    <property type="term" value="F:hydrolase activity"/>
    <property type="evidence" value="ECO:0007669"/>
    <property type="project" value="UniProtKB-KW"/>
</dbReference>
<feature type="non-terminal residue" evidence="6">
    <location>
        <position position="1"/>
    </location>
</feature>
<dbReference type="GO" id="GO:0005524">
    <property type="term" value="F:ATP binding"/>
    <property type="evidence" value="ECO:0007669"/>
    <property type="project" value="UniProtKB-KW"/>
</dbReference>
<name>T0ZLP8_9ZZZZ</name>
<dbReference type="InterPro" id="IPR027417">
    <property type="entry name" value="P-loop_NTPase"/>
</dbReference>
<dbReference type="GO" id="GO:0004386">
    <property type="term" value="F:helicase activity"/>
    <property type="evidence" value="ECO:0007669"/>
    <property type="project" value="UniProtKB-KW"/>
</dbReference>
<dbReference type="PANTHER" id="PTHR14025:SF20">
    <property type="entry name" value="FANCONI ANEMIA GROUP M PROTEIN"/>
    <property type="match status" value="1"/>
</dbReference>
<evidence type="ECO:0000256" key="1">
    <source>
        <dbReference type="ARBA" id="ARBA00022741"/>
    </source>
</evidence>
<gene>
    <name evidence="6" type="ORF">B1B_11723</name>
</gene>
<dbReference type="Pfam" id="PF21210">
    <property type="entry name" value="RNA_helicase_helical"/>
    <property type="match status" value="1"/>
</dbReference>
<organism evidence="6">
    <name type="scientific">mine drainage metagenome</name>
    <dbReference type="NCBI Taxonomy" id="410659"/>
    <lineage>
        <taxon>unclassified sequences</taxon>
        <taxon>metagenomes</taxon>
        <taxon>ecological metagenomes</taxon>
    </lineage>
</organism>
<evidence type="ECO:0000256" key="2">
    <source>
        <dbReference type="ARBA" id="ARBA00022801"/>
    </source>
</evidence>
<dbReference type="SUPFAM" id="SSF52540">
    <property type="entry name" value="P-loop containing nucleoside triphosphate hydrolases"/>
    <property type="match status" value="1"/>
</dbReference>
<feature type="non-terminal residue" evidence="6">
    <location>
        <position position="302"/>
    </location>
</feature>
<dbReference type="Gene3D" id="1.20.1320.20">
    <property type="entry name" value="hef helicase domain"/>
    <property type="match status" value="1"/>
</dbReference>
<keyword evidence="1" id="KW-0547">Nucleotide-binding</keyword>
<proteinExistence type="predicted"/>
<dbReference type="InterPro" id="IPR011545">
    <property type="entry name" value="DEAD/DEAH_box_helicase_dom"/>
</dbReference>
<reference evidence="6" key="2">
    <citation type="journal article" date="2014" name="ISME J.">
        <title>Microbial stratification in low pH oxic and suboxic macroscopic growths along an acid mine drainage.</title>
        <authorList>
            <person name="Mendez-Garcia C."/>
            <person name="Mesa V."/>
            <person name="Sprenger R.R."/>
            <person name="Richter M."/>
            <person name="Diez M.S."/>
            <person name="Solano J."/>
            <person name="Bargiela R."/>
            <person name="Golyshina O.V."/>
            <person name="Manteca A."/>
            <person name="Ramos J.L."/>
            <person name="Gallego J.R."/>
            <person name="Llorente I."/>
            <person name="Martins Dos Santos V.A."/>
            <person name="Jensen O.N."/>
            <person name="Pelaez A.I."/>
            <person name="Sanchez J."/>
            <person name="Ferrer M."/>
        </authorList>
    </citation>
    <scope>NUCLEOTIDE SEQUENCE</scope>
</reference>
<dbReference type="InterPro" id="IPR014001">
    <property type="entry name" value="Helicase_ATP-bd"/>
</dbReference>
<evidence type="ECO:0000256" key="4">
    <source>
        <dbReference type="ARBA" id="ARBA00022840"/>
    </source>
</evidence>
<comment type="caution">
    <text evidence="6">The sequence shown here is derived from an EMBL/GenBank/DDBJ whole genome shotgun (WGS) entry which is preliminary data.</text>
</comment>
<protein>
    <submittedName>
        <fullName evidence="6">Hef nuclease</fullName>
    </submittedName>
</protein>
<dbReference type="InterPro" id="IPR041755">
    <property type="entry name" value="Hef_ID"/>
</dbReference>
<dbReference type="GO" id="GO:0003676">
    <property type="term" value="F:nucleic acid binding"/>
    <property type="evidence" value="ECO:0007669"/>
    <property type="project" value="InterPro"/>
</dbReference>
<evidence type="ECO:0000313" key="6">
    <source>
        <dbReference type="EMBL" id="EQD49271.1"/>
    </source>
</evidence>